<evidence type="ECO:0000256" key="4">
    <source>
        <dbReference type="ARBA" id="ARBA00023002"/>
    </source>
</evidence>
<dbReference type="AlphaFoldDB" id="A0A1W6CXV1"/>
<accession>A0A1W6CXV1</accession>
<dbReference type="GO" id="GO:0004497">
    <property type="term" value="F:monooxygenase activity"/>
    <property type="evidence" value="ECO:0007669"/>
    <property type="project" value="UniProtKB-KW"/>
</dbReference>
<evidence type="ECO:0000313" key="8">
    <source>
        <dbReference type="Proteomes" id="UP000193017"/>
    </source>
</evidence>
<dbReference type="RefSeq" id="WP_085377792.1">
    <property type="nucleotide sequence ID" value="NZ_CP020612.1"/>
</dbReference>
<dbReference type="Gene3D" id="3.50.50.60">
    <property type="entry name" value="FAD/NAD(P)-binding domain"/>
    <property type="match status" value="1"/>
</dbReference>
<dbReference type="KEGG" id="pcon:B0A89_08640"/>
<dbReference type="OrthoDB" id="4230779at2"/>
<dbReference type="STRING" id="1945662.B0A89_08640"/>
<gene>
    <name evidence="7" type="ORF">B0A89_08640</name>
</gene>
<protein>
    <submittedName>
        <fullName evidence="7">Monooxygenase</fullName>
    </submittedName>
</protein>
<organism evidence="7 8">
    <name type="scientific">Paracoccus contaminans</name>
    <dbReference type="NCBI Taxonomy" id="1945662"/>
    <lineage>
        <taxon>Bacteria</taxon>
        <taxon>Pseudomonadati</taxon>
        <taxon>Pseudomonadota</taxon>
        <taxon>Alphaproteobacteria</taxon>
        <taxon>Rhodobacterales</taxon>
        <taxon>Paracoccaceae</taxon>
        <taxon>Paracoccus</taxon>
    </lineage>
</organism>
<reference evidence="7 8" key="1">
    <citation type="submission" date="2017-03" db="EMBL/GenBank/DDBJ databases">
        <title>Genome sequence of Paracoccus contaminans isolated from a water microcosm.</title>
        <authorList>
            <person name="Aurass P."/>
            <person name="Karste S."/>
            <person name="Trost E."/>
            <person name="Glaeser S.P."/>
            <person name="Kaempfer P."/>
            <person name="Flieger A."/>
        </authorList>
    </citation>
    <scope>NUCLEOTIDE SEQUENCE [LARGE SCALE GENOMIC DNA]</scope>
    <source>
        <strain evidence="8">RKI 16-01929T\LMG 29738T\CCM 8701T\CIP 111112T</strain>
    </source>
</reference>
<evidence type="ECO:0000256" key="3">
    <source>
        <dbReference type="ARBA" id="ARBA00022827"/>
    </source>
</evidence>
<dbReference type="SUPFAM" id="SSF54373">
    <property type="entry name" value="FAD-linked reductases, C-terminal domain"/>
    <property type="match status" value="1"/>
</dbReference>
<dbReference type="GO" id="GO:0071949">
    <property type="term" value="F:FAD binding"/>
    <property type="evidence" value="ECO:0007669"/>
    <property type="project" value="InterPro"/>
</dbReference>
<dbReference type="InterPro" id="IPR036188">
    <property type="entry name" value="FAD/NAD-bd_sf"/>
</dbReference>
<dbReference type="SUPFAM" id="SSF51905">
    <property type="entry name" value="FAD/NAD(P)-binding domain"/>
    <property type="match status" value="1"/>
</dbReference>
<keyword evidence="3" id="KW-0274">FAD</keyword>
<dbReference type="InterPro" id="IPR002938">
    <property type="entry name" value="FAD-bd"/>
</dbReference>
<evidence type="ECO:0000256" key="1">
    <source>
        <dbReference type="ARBA" id="ARBA00001974"/>
    </source>
</evidence>
<dbReference type="PANTHER" id="PTHR13789">
    <property type="entry name" value="MONOOXYGENASE"/>
    <property type="match status" value="1"/>
</dbReference>
<feature type="domain" description="FAD-binding" evidence="6">
    <location>
        <begin position="9"/>
        <end position="127"/>
    </location>
</feature>
<keyword evidence="2" id="KW-0285">Flavoprotein</keyword>
<keyword evidence="8" id="KW-1185">Reference proteome</keyword>
<dbReference type="EMBL" id="CP020612">
    <property type="protein sequence ID" value="ARJ69676.1"/>
    <property type="molecule type" value="Genomic_DNA"/>
</dbReference>
<sequence length="375" mass="39588">MGALAGRPALVVGGGIGGLTAALALARRGAAVTVLERAPRLDEVGAGIQISPNAAHVLDALGLSGPFRAASVDSPAVTLRDHRGGLVLRMDLAAARPGQDFRTIHRARLIALLSDAARASGVTIRLDSPVEEPPDVPLLIGADGLHSRLRAALNGAETPFFTRQAAWRALIPLEPGAQPGAQVFMGAGRHLVSYPLAGGLRNIVAVEERGSWTVEGWSLPDDPANLRRAFAGFGGPVPGWLEQVTRCAVWGLHRHPVAPRWHDDRRAILGDAAHPTLPFLAQGACMAIEDGWTLAACLDADADQPRALARYQALRRGRCARIVDAASANARNYHLDGARRLAAHALLRMAGRLAPGAVFGRFAWVYDFDPVAAAP</sequence>
<keyword evidence="5 7" id="KW-0503">Monooxygenase</keyword>
<dbReference type="Pfam" id="PF01494">
    <property type="entry name" value="FAD_binding_3"/>
    <property type="match status" value="2"/>
</dbReference>
<evidence type="ECO:0000256" key="5">
    <source>
        <dbReference type="ARBA" id="ARBA00023033"/>
    </source>
</evidence>
<comment type="cofactor">
    <cofactor evidence="1">
        <name>FAD</name>
        <dbReference type="ChEBI" id="CHEBI:57692"/>
    </cofactor>
</comment>
<evidence type="ECO:0000313" key="7">
    <source>
        <dbReference type="EMBL" id="ARJ69676.1"/>
    </source>
</evidence>
<dbReference type="PANTHER" id="PTHR13789:SF318">
    <property type="entry name" value="GERANYLGERANYL DIPHOSPHATE REDUCTASE"/>
    <property type="match status" value="1"/>
</dbReference>
<evidence type="ECO:0000259" key="6">
    <source>
        <dbReference type="Pfam" id="PF01494"/>
    </source>
</evidence>
<name>A0A1W6CXV1_9RHOB</name>
<keyword evidence="4" id="KW-0560">Oxidoreductase</keyword>
<dbReference type="PRINTS" id="PR00420">
    <property type="entry name" value="RNGMNOXGNASE"/>
</dbReference>
<feature type="domain" description="FAD-binding" evidence="6">
    <location>
        <begin position="138"/>
        <end position="325"/>
    </location>
</feature>
<dbReference type="Proteomes" id="UP000193017">
    <property type="component" value="Chromosome"/>
</dbReference>
<proteinExistence type="predicted"/>
<evidence type="ECO:0000256" key="2">
    <source>
        <dbReference type="ARBA" id="ARBA00022630"/>
    </source>
</evidence>
<dbReference type="InterPro" id="IPR050493">
    <property type="entry name" value="FAD-dep_Monooxygenase_BioMet"/>
</dbReference>